<protein>
    <recommendedName>
        <fullName evidence="1">Retrotransposon gag domain-containing protein</fullName>
    </recommendedName>
</protein>
<dbReference type="PANTHER" id="PTHR34482:SF36">
    <property type="entry name" value="RETROTRANSPOSON GAG DOMAIN-CONTAINING PROTEIN"/>
    <property type="match status" value="1"/>
</dbReference>
<evidence type="ECO:0000259" key="1">
    <source>
        <dbReference type="Pfam" id="PF03732"/>
    </source>
</evidence>
<dbReference type="InterPro" id="IPR005162">
    <property type="entry name" value="Retrotrans_gag_dom"/>
</dbReference>
<dbReference type="OrthoDB" id="913391at2759"/>
<dbReference type="Proteomes" id="UP001165190">
    <property type="component" value="Unassembled WGS sequence"/>
</dbReference>
<keyword evidence="3" id="KW-1185">Reference proteome</keyword>
<evidence type="ECO:0000313" key="2">
    <source>
        <dbReference type="EMBL" id="GMI80748.1"/>
    </source>
</evidence>
<dbReference type="AlphaFoldDB" id="A0A9W7LY61"/>
<gene>
    <name evidence="2" type="ORF">HRI_001744100</name>
</gene>
<dbReference type="EMBL" id="BSYR01000017">
    <property type="protein sequence ID" value="GMI80748.1"/>
    <property type="molecule type" value="Genomic_DNA"/>
</dbReference>
<dbReference type="Pfam" id="PF03732">
    <property type="entry name" value="Retrotrans_gag"/>
    <property type="match status" value="1"/>
</dbReference>
<name>A0A9W7LY61_HIBTR</name>
<sequence length="179" mass="20873">MRHEQPALVAAAPSRAPIEKLAQHRAYTFAGSIEEKPEEAEHWLERTTQILTKQLQCSDKHKLECVVALLADEALNWWETTTLTAPVESMNWKFFAGEFKKKYISEQYLADRRKRFLHLKQAGRPIEQYVADFCKYCKYGSEYIKSEKEKCRMFIDGLNDELSPMFTALDITDFQTLVN</sequence>
<evidence type="ECO:0000313" key="3">
    <source>
        <dbReference type="Proteomes" id="UP001165190"/>
    </source>
</evidence>
<dbReference type="PANTHER" id="PTHR34482">
    <property type="entry name" value="DNA DAMAGE-INDUCIBLE PROTEIN 1-LIKE"/>
    <property type="match status" value="1"/>
</dbReference>
<organism evidence="2 3">
    <name type="scientific">Hibiscus trionum</name>
    <name type="common">Flower of an hour</name>
    <dbReference type="NCBI Taxonomy" id="183268"/>
    <lineage>
        <taxon>Eukaryota</taxon>
        <taxon>Viridiplantae</taxon>
        <taxon>Streptophyta</taxon>
        <taxon>Embryophyta</taxon>
        <taxon>Tracheophyta</taxon>
        <taxon>Spermatophyta</taxon>
        <taxon>Magnoliopsida</taxon>
        <taxon>eudicotyledons</taxon>
        <taxon>Gunneridae</taxon>
        <taxon>Pentapetalae</taxon>
        <taxon>rosids</taxon>
        <taxon>malvids</taxon>
        <taxon>Malvales</taxon>
        <taxon>Malvaceae</taxon>
        <taxon>Malvoideae</taxon>
        <taxon>Hibiscus</taxon>
    </lineage>
</organism>
<proteinExistence type="predicted"/>
<feature type="domain" description="Retrotransposon gag" evidence="1">
    <location>
        <begin position="66"/>
        <end position="160"/>
    </location>
</feature>
<reference evidence="2" key="1">
    <citation type="submission" date="2023-05" db="EMBL/GenBank/DDBJ databases">
        <title>Genome and transcriptome analyses reveal genes involved in the formation of fine ridges on petal epidermal cells in Hibiscus trionum.</title>
        <authorList>
            <person name="Koshimizu S."/>
            <person name="Masuda S."/>
            <person name="Ishii T."/>
            <person name="Shirasu K."/>
            <person name="Hoshino A."/>
            <person name="Arita M."/>
        </authorList>
    </citation>
    <scope>NUCLEOTIDE SEQUENCE</scope>
    <source>
        <strain evidence="2">Hamamatsu line</strain>
    </source>
</reference>
<accession>A0A9W7LY61</accession>
<comment type="caution">
    <text evidence="2">The sequence shown here is derived from an EMBL/GenBank/DDBJ whole genome shotgun (WGS) entry which is preliminary data.</text>
</comment>